<organism evidence="1 2">
    <name type="scientific">Flavobacterium buctense</name>
    <dbReference type="NCBI Taxonomy" id="1648146"/>
    <lineage>
        <taxon>Bacteria</taxon>
        <taxon>Pseudomonadati</taxon>
        <taxon>Bacteroidota</taxon>
        <taxon>Flavobacteriia</taxon>
        <taxon>Flavobacteriales</taxon>
        <taxon>Flavobacteriaceae</taxon>
        <taxon>Flavobacterium</taxon>
    </lineage>
</organism>
<accession>A0ABU9E2R3</accession>
<gene>
    <name evidence="1" type="ORF">WMW71_07740</name>
</gene>
<keyword evidence="2" id="KW-1185">Reference proteome</keyword>
<evidence type="ECO:0008006" key="3">
    <source>
        <dbReference type="Google" id="ProtNLM"/>
    </source>
</evidence>
<dbReference type="SUPFAM" id="SSF53756">
    <property type="entry name" value="UDP-Glycosyltransferase/glycogen phosphorylase"/>
    <property type="match status" value="1"/>
</dbReference>
<evidence type="ECO:0000313" key="1">
    <source>
        <dbReference type="EMBL" id="MEK8180229.1"/>
    </source>
</evidence>
<name>A0ABU9E2R3_9FLAO</name>
<dbReference type="Proteomes" id="UP001491349">
    <property type="component" value="Unassembled WGS sequence"/>
</dbReference>
<reference evidence="1 2" key="1">
    <citation type="submission" date="2024-04" db="EMBL/GenBank/DDBJ databases">
        <title>draft genome sequnece of Flavobacterium buctense JCM 30750.</title>
        <authorList>
            <person name="Kim D.-U."/>
        </authorList>
    </citation>
    <scope>NUCLEOTIDE SEQUENCE [LARGE SCALE GENOMIC DNA]</scope>
    <source>
        <strain evidence="1 2">JCM 30750</strain>
    </source>
</reference>
<dbReference type="EMBL" id="JBBPCB010000004">
    <property type="protein sequence ID" value="MEK8180229.1"/>
    <property type="molecule type" value="Genomic_DNA"/>
</dbReference>
<proteinExistence type="predicted"/>
<comment type="caution">
    <text evidence="1">The sequence shown here is derived from an EMBL/GenBank/DDBJ whole genome shotgun (WGS) entry which is preliminary data.</text>
</comment>
<protein>
    <recommendedName>
        <fullName evidence="3">Glycosyltransferase family 4 protein</fullName>
    </recommendedName>
</protein>
<sequence length="402" mass="46099">MKILVIEQDLRVSGTSQGIISRSFLYRLRNAHPKAVINVVYLKSHPSDDQLHLLPVDHIESHILNLKVPFFTKLINRFYWRLFHVSLVVEHINKVYGACIAKIEYQSYDHIFVRSAGLAHETILGCKDLPILKKAIVNFHDPYPIFWYAGTTKALTNLELFQMKSMQKVVSQAKTCMSSANAMAKDMQFLYGSRKKFYSLPHQYCESVFDLSDTGKALKKGKAITIAYHGAIQFGRTIENLLDAYETLVHSNPLYSEKTEFILRLKGIDLKKLAERYTNTPNIIILDTLNFSNSCYEQTHVADINIILENGPLYCNILVGKAPFLASSNKPVLCISPPVSELRTIIKDEKYIAAMEDKLEIQNKLEQLILSRVNNVEPVYPFGDYFNEVNFKWRLNEILEDK</sequence>
<dbReference type="RefSeq" id="WP_187660699.1">
    <property type="nucleotide sequence ID" value="NZ_JACTAB010000005.1"/>
</dbReference>
<evidence type="ECO:0000313" key="2">
    <source>
        <dbReference type="Proteomes" id="UP001491349"/>
    </source>
</evidence>